<evidence type="ECO:0000313" key="3">
    <source>
        <dbReference type="EnsemblProtists" id="EOD21907"/>
    </source>
</evidence>
<evidence type="ECO:0000256" key="1">
    <source>
        <dbReference type="SAM" id="Coils"/>
    </source>
</evidence>
<reference evidence="4" key="1">
    <citation type="journal article" date="2013" name="Nature">
        <title>Pan genome of the phytoplankton Emiliania underpins its global distribution.</title>
        <authorList>
            <person name="Read B.A."/>
            <person name="Kegel J."/>
            <person name="Klute M.J."/>
            <person name="Kuo A."/>
            <person name="Lefebvre S.C."/>
            <person name="Maumus F."/>
            <person name="Mayer C."/>
            <person name="Miller J."/>
            <person name="Monier A."/>
            <person name="Salamov A."/>
            <person name="Young J."/>
            <person name="Aguilar M."/>
            <person name="Claverie J.M."/>
            <person name="Frickenhaus S."/>
            <person name="Gonzalez K."/>
            <person name="Herman E.K."/>
            <person name="Lin Y.C."/>
            <person name="Napier J."/>
            <person name="Ogata H."/>
            <person name="Sarno A.F."/>
            <person name="Shmutz J."/>
            <person name="Schroeder D."/>
            <person name="de Vargas C."/>
            <person name="Verret F."/>
            <person name="von Dassow P."/>
            <person name="Valentin K."/>
            <person name="Van de Peer Y."/>
            <person name="Wheeler G."/>
            <person name="Dacks J.B."/>
            <person name="Delwiche C.F."/>
            <person name="Dyhrman S.T."/>
            <person name="Glockner G."/>
            <person name="John U."/>
            <person name="Richards T."/>
            <person name="Worden A.Z."/>
            <person name="Zhang X."/>
            <person name="Grigoriev I.V."/>
            <person name="Allen A.E."/>
            <person name="Bidle K."/>
            <person name="Borodovsky M."/>
            <person name="Bowler C."/>
            <person name="Brownlee C."/>
            <person name="Cock J.M."/>
            <person name="Elias M."/>
            <person name="Gladyshev V.N."/>
            <person name="Groth M."/>
            <person name="Guda C."/>
            <person name="Hadaegh A."/>
            <person name="Iglesias-Rodriguez M.D."/>
            <person name="Jenkins J."/>
            <person name="Jones B.M."/>
            <person name="Lawson T."/>
            <person name="Leese F."/>
            <person name="Lindquist E."/>
            <person name="Lobanov A."/>
            <person name="Lomsadze A."/>
            <person name="Malik S.B."/>
            <person name="Marsh M.E."/>
            <person name="Mackinder L."/>
            <person name="Mock T."/>
            <person name="Mueller-Roeber B."/>
            <person name="Pagarete A."/>
            <person name="Parker M."/>
            <person name="Probert I."/>
            <person name="Quesneville H."/>
            <person name="Raines C."/>
            <person name="Rensing S.A."/>
            <person name="Riano-Pachon D.M."/>
            <person name="Richier S."/>
            <person name="Rokitta S."/>
            <person name="Shiraiwa Y."/>
            <person name="Soanes D.M."/>
            <person name="van der Giezen M."/>
            <person name="Wahlund T.M."/>
            <person name="Williams B."/>
            <person name="Wilson W."/>
            <person name="Wolfe G."/>
            <person name="Wurch L.L."/>
        </authorList>
    </citation>
    <scope>NUCLEOTIDE SEQUENCE</scope>
</reference>
<dbReference type="eggNOG" id="ENOG502SW70">
    <property type="taxonomic scope" value="Eukaryota"/>
</dbReference>
<organism evidence="3 4">
    <name type="scientific">Emiliania huxleyi (strain CCMP1516)</name>
    <dbReference type="NCBI Taxonomy" id="280463"/>
    <lineage>
        <taxon>Eukaryota</taxon>
        <taxon>Haptista</taxon>
        <taxon>Haptophyta</taxon>
        <taxon>Prymnesiophyceae</taxon>
        <taxon>Isochrysidales</taxon>
        <taxon>Noelaerhabdaceae</taxon>
        <taxon>Emiliania</taxon>
    </lineage>
</organism>
<feature type="chain" id="PRO_5044231705" description="Methyltransferase domain-containing protein" evidence="2">
    <location>
        <begin position="30"/>
        <end position="410"/>
    </location>
</feature>
<dbReference type="GeneID" id="17267472"/>
<dbReference type="AlphaFoldDB" id="A0A0D3JEH2"/>
<name>A0A0D3JEH2_EMIH1</name>
<dbReference type="PaxDb" id="2903-EOD21907"/>
<dbReference type="InterPro" id="IPR029063">
    <property type="entry name" value="SAM-dependent_MTases_sf"/>
</dbReference>
<evidence type="ECO:0000313" key="4">
    <source>
        <dbReference type="Proteomes" id="UP000013827"/>
    </source>
</evidence>
<dbReference type="EnsemblProtists" id="EOD21907">
    <property type="protein sequence ID" value="EOD21907"/>
    <property type="gene ID" value="EMIHUDRAFT_458264"/>
</dbReference>
<evidence type="ECO:0008006" key="5">
    <source>
        <dbReference type="Google" id="ProtNLM"/>
    </source>
</evidence>
<proteinExistence type="predicted"/>
<evidence type="ECO:0000256" key="2">
    <source>
        <dbReference type="SAM" id="SignalP"/>
    </source>
</evidence>
<protein>
    <recommendedName>
        <fullName evidence="5">Methyltransferase domain-containing protein</fullName>
    </recommendedName>
</protein>
<dbReference type="Gene3D" id="3.40.50.150">
    <property type="entry name" value="Vaccinia Virus protein VP39"/>
    <property type="match status" value="1"/>
</dbReference>
<keyword evidence="4" id="KW-1185">Reference proteome</keyword>
<sequence>MSTGFVVCYIIVPWRVRLLTLALAGLSHGRPSDAACPPSCPVNELSKLYDQYCSDKGTFWQSKHHYASAYHQIFGSIRNVVTSILEIGIGEDTAPSVASWLIYFPKAHIYPIDIKTTEEVAKRAVPGGATDRVVAHQAKFGCEYNRPLLSLSLPRRPSPPPAQVHLTLNTDASDPAQLSRVRLPPQLDIILDDGSHRFLDQEKTLHVLWPRLRPGGFYIIEDILIGALPWDASHAQQAPTNNSDCGGECFFPQKIAEHPFLLDRFGHTKGGAWTRLRKETQELLRKHDWFFSVTGVHKGGGLDVSLILRKAGPAIGSEGLGGEARPLTPPLPVPQARSALQLAETQQKSLERQHSELQQSLRSIEQAVETRCTQQEAVRPADEGSSTVMYALLAASARGYRRVPNRAEGF</sequence>
<feature type="signal peptide" evidence="2">
    <location>
        <begin position="1"/>
        <end position="29"/>
    </location>
</feature>
<keyword evidence="2" id="KW-0732">Signal</keyword>
<feature type="coiled-coil region" evidence="1">
    <location>
        <begin position="333"/>
        <end position="367"/>
    </location>
</feature>
<dbReference type="KEGG" id="ehx:EMIHUDRAFT_458264"/>
<accession>A0A0D3JEH2</accession>
<dbReference type="HOGENOM" id="CLU_684128_0_0_1"/>
<reference evidence="3" key="2">
    <citation type="submission" date="2024-10" db="UniProtKB">
        <authorList>
            <consortium name="EnsemblProtists"/>
        </authorList>
    </citation>
    <scope>IDENTIFICATION</scope>
</reference>
<dbReference type="Proteomes" id="UP000013827">
    <property type="component" value="Unassembled WGS sequence"/>
</dbReference>
<dbReference type="STRING" id="2903.R1CHC8"/>
<keyword evidence="1" id="KW-0175">Coiled coil</keyword>
<dbReference type="SUPFAM" id="SSF53335">
    <property type="entry name" value="S-adenosyl-L-methionine-dependent methyltransferases"/>
    <property type="match status" value="1"/>
</dbReference>
<dbReference type="RefSeq" id="XP_005774336.1">
    <property type="nucleotide sequence ID" value="XM_005774279.1"/>
</dbReference>